<dbReference type="Pfam" id="PF00571">
    <property type="entry name" value="CBS"/>
    <property type="match status" value="1"/>
</dbReference>
<protein>
    <submittedName>
        <fullName evidence="3">CBS domain-containing protein</fullName>
    </submittedName>
</protein>
<dbReference type="InterPro" id="IPR000644">
    <property type="entry name" value="CBS_dom"/>
</dbReference>
<gene>
    <name evidence="3" type="ORF">SAMN04487984_0854</name>
</gene>
<dbReference type="PIRSF" id="PIRSF035040">
    <property type="entry name" value="UCP035040_CBS_Lmo0553"/>
    <property type="match status" value="1"/>
</dbReference>
<organism evidence="3 4">
    <name type="scientific">Aerococcus suis</name>
    <dbReference type="NCBI Taxonomy" id="371602"/>
    <lineage>
        <taxon>Bacteria</taxon>
        <taxon>Bacillati</taxon>
        <taxon>Bacillota</taxon>
        <taxon>Bacilli</taxon>
        <taxon>Lactobacillales</taxon>
        <taxon>Aerococcaceae</taxon>
        <taxon>Aerococcus</taxon>
    </lineage>
</organism>
<dbReference type="SMART" id="SM00116">
    <property type="entry name" value="CBS"/>
    <property type="match status" value="1"/>
</dbReference>
<dbReference type="AlphaFoldDB" id="A0A1W1YR25"/>
<keyword evidence="4" id="KW-1185">Reference proteome</keyword>
<dbReference type="InterPro" id="IPR017036">
    <property type="entry name" value="Lmo0553-like"/>
</dbReference>
<dbReference type="NCBIfam" id="NF038387">
    <property type="entry name" value="CBS_CbpA"/>
    <property type="match status" value="1"/>
</dbReference>
<dbReference type="OrthoDB" id="1706107at2"/>
<dbReference type="SUPFAM" id="SSF54631">
    <property type="entry name" value="CBS-domain pair"/>
    <property type="match status" value="1"/>
</dbReference>
<evidence type="ECO:0000256" key="1">
    <source>
        <dbReference type="PROSITE-ProRule" id="PRU00703"/>
    </source>
</evidence>
<keyword evidence="1" id="KW-0129">CBS domain</keyword>
<reference evidence="4" key="1">
    <citation type="submission" date="2017-04" db="EMBL/GenBank/DDBJ databases">
        <authorList>
            <person name="Varghese N."/>
            <person name="Submissions S."/>
        </authorList>
    </citation>
    <scope>NUCLEOTIDE SEQUENCE [LARGE SCALE GENOMIC DNA]</scope>
    <source>
        <strain evidence="4">DSM 21500</strain>
    </source>
</reference>
<dbReference type="InterPro" id="IPR046342">
    <property type="entry name" value="CBS_dom_sf"/>
</dbReference>
<feature type="domain" description="CBS" evidence="2">
    <location>
        <begin position="8"/>
        <end position="68"/>
    </location>
</feature>
<evidence type="ECO:0000259" key="2">
    <source>
        <dbReference type="PROSITE" id="PS51371"/>
    </source>
</evidence>
<dbReference type="Gene3D" id="3.10.580.10">
    <property type="entry name" value="CBS-domain"/>
    <property type="match status" value="1"/>
</dbReference>
<sequence length="215" mass="24788">MDLNHYCIKKSDVLFVNEDTTLKEASDLMEKHHFRCIPILDKSGTLFRGTIYRQHIYQHLLTNGSLDLPVTYLLKNATKYIFTDSSFYQIIFAIRDLPYISILDKDHTFAGILTHRAFEKALYRAWGLNQESYVLTLSIPQNKKGFLAKATRIIGRYCSITAMISLASETSKSTNYVTVNLDKDCNENTLHKIYNGLERHNIEVVATTHTRDIFL</sequence>
<dbReference type="RefSeq" id="WP_084098930.1">
    <property type="nucleotide sequence ID" value="NZ_FWXK01000004.1"/>
</dbReference>
<accession>A0A1W1YR25</accession>
<dbReference type="Proteomes" id="UP000243884">
    <property type="component" value="Unassembled WGS sequence"/>
</dbReference>
<dbReference type="PROSITE" id="PS51371">
    <property type="entry name" value="CBS"/>
    <property type="match status" value="1"/>
</dbReference>
<dbReference type="EMBL" id="FWXK01000004">
    <property type="protein sequence ID" value="SMC38627.1"/>
    <property type="molecule type" value="Genomic_DNA"/>
</dbReference>
<dbReference type="CDD" id="cd02205">
    <property type="entry name" value="CBS_pair_SF"/>
    <property type="match status" value="1"/>
</dbReference>
<proteinExistence type="predicted"/>
<dbReference type="STRING" id="371602.SAMN04487984_0854"/>
<evidence type="ECO:0000313" key="3">
    <source>
        <dbReference type="EMBL" id="SMC38627.1"/>
    </source>
</evidence>
<evidence type="ECO:0000313" key="4">
    <source>
        <dbReference type="Proteomes" id="UP000243884"/>
    </source>
</evidence>
<name>A0A1W1YR25_9LACT</name>